<dbReference type="PROSITE" id="PS00197">
    <property type="entry name" value="2FE2S_FER_1"/>
    <property type="match status" value="1"/>
</dbReference>
<evidence type="ECO:0000256" key="3">
    <source>
        <dbReference type="ARBA" id="ARBA00034078"/>
    </source>
</evidence>
<name>A0A2U2BLK3_ALCFA</name>
<dbReference type="InterPro" id="IPR001433">
    <property type="entry name" value="OxRdtase_FAD/NAD-bd"/>
</dbReference>
<accession>A0A2U2BLK3</accession>
<dbReference type="Gene3D" id="2.40.30.10">
    <property type="entry name" value="Translation factors"/>
    <property type="match status" value="1"/>
</dbReference>
<comment type="caution">
    <text evidence="6">The sequence shown here is derived from an EMBL/GenBank/DDBJ whole genome shotgun (WGS) entry which is preliminary data.</text>
</comment>
<dbReference type="SUPFAM" id="SSF63380">
    <property type="entry name" value="Riboflavin synthase domain-like"/>
    <property type="match status" value="1"/>
</dbReference>
<dbReference type="InterPro" id="IPR017927">
    <property type="entry name" value="FAD-bd_FR_type"/>
</dbReference>
<proteinExistence type="predicted"/>
<dbReference type="InterPro" id="IPR017938">
    <property type="entry name" value="Riboflavin_synthase-like_b-brl"/>
</dbReference>
<dbReference type="RefSeq" id="WP_109088923.1">
    <property type="nucleotide sequence ID" value="NZ_QEXO01000002.1"/>
</dbReference>
<sequence length="333" mass="36428">MSSKTILIRQTGQQIAVQEGQNILQAALQSGLAYPHGCRLGRCGGCKTRLVDGQIDRLEHSRFALTEEQQARGLILACRAIPLSDVTVDWIGTDDARGLAPSRSVTGTVSELRELTHDVRLVRIRLDEPEPLMFFAGQYADIKFGQAPVRSYSMANQPGAPELEFHIRRVPRGVTSSYVHTVLQPGEKVSLEVPRGSSYLREGHGGPILCIAGGTGLAPIKSIVETALACGMNQAIHVYFGARELRDLYAIDDFRALERQYPNLAFTPVISGIPATHYRRGLVTDIVGHDQPDLSGWKVYVAGSPSMVDATMGMVLKRGLKVQDLHVDVFFTP</sequence>
<dbReference type="PROSITE" id="PS51085">
    <property type="entry name" value="2FE2S_FER_2"/>
    <property type="match status" value="1"/>
</dbReference>
<dbReference type="InterPro" id="IPR050415">
    <property type="entry name" value="MRET"/>
</dbReference>
<dbReference type="Pfam" id="PF00970">
    <property type="entry name" value="FAD_binding_6"/>
    <property type="match status" value="1"/>
</dbReference>
<dbReference type="InterPro" id="IPR008333">
    <property type="entry name" value="Cbr1-like_FAD-bd_dom"/>
</dbReference>
<keyword evidence="2" id="KW-0479">Metal-binding</keyword>
<dbReference type="InterPro" id="IPR001709">
    <property type="entry name" value="Flavoprot_Pyr_Nucl_cyt_Rdtase"/>
</dbReference>
<feature type="domain" description="FAD-binding FR-type" evidence="5">
    <location>
        <begin position="102"/>
        <end position="201"/>
    </location>
</feature>
<evidence type="ECO:0000256" key="2">
    <source>
        <dbReference type="ARBA" id="ARBA00022714"/>
    </source>
</evidence>
<dbReference type="CDD" id="cd06187">
    <property type="entry name" value="O2ase_reductase_like"/>
    <property type="match status" value="1"/>
</dbReference>
<dbReference type="GO" id="GO:0051537">
    <property type="term" value="F:2 iron, 2 sulfur cluster binding"/>
    <property type="evidence" value="ECO:0007669"/>
    <property type="project" value="UniProtKB-KW"/>
</dbReference>
<reference evidence="6 7" key="2">
    <citation type="submission" date="2018-05" db="EMBL/GenBank/DDBJ databases">
        <authorList>
            <person name="Lanie J.A."/>
            <person name="Ng W.-L."/>
            <person name="Kazmierczak K.M."/>
            <person name="Andrzejewski T.M."/>
            <person name="Davidsen T.M."/>
            <person name="Wayne K.J."/>
            <person name="Tettelin H."/>
            <person name="Glass J.I."/>
            <person name="Rusch D."/>
            <person name="Podicherti R."/>
            <person name="Tsui H.-C.T."/>
            <person name="Winkler M.E."/>
        </authorList>
    </citation>
    <scope>NUCLEOTIDE SEQUENCE [LARGE SCALE GENOMIC DNA]</scope>
    <source>
        <strain evidence="6 7">YBY</strain>
    </source>
</reference>
<dbReference type="PROSITE" id="PS51384">
    <property type="entry name" value="FAD_FR"/>
    <property type="match status" value="1"/>
</dbReference>
<keyword evidence="2" id="KW-0001">2Fe-2S</keyword>
<evidence type="ECO:0000313" key="7">
    <source>
        <dbReference type="Proteomes" id="UP000245216"/>
    </source>
</evidence>
<dbReference type="Pfam" id="PF00111">
    <property type="entry name" value="Fer2"/>
    <property type="match status" value="1"/>
</dbReference>
<keyword evidence="2" id="KW-0408">Iron</keyword>
<gene>
    <name evidence="6" type="ORF">DF183_09360</name>
</gene>
<protein>
    <submittedName>
        <fullName evidence="6">Oxidoreductase</fullName>
    </submittedName>
</protein>
<dbReference type="PANTHER" id="PTHR47354">
    <property type="entry name" value="NADH OXIDOREDUCTASE HCR"/>
    <property type="match status" value="1"/>
</dbReference>
<dbReference type="InterPro" id="IPR012675">
    <property type="entry name" value="Beta-grasp_dom_sf"/>
</dbReference>
<dbReference type="InterPro" id="IPR001041">
    <property type="entry name" value="2Fe-2S_ferredoxin-type"/>
</dbReference>
<organism evidence="6 7">
    <name type="scientific">Alcaligenes faecalis</name>
    <dbReference type="NCBI Taxonomy" id="511"/>
    <lineage>
        <taxon>Bacteria</taxon>
        <taxon>Pseudomonadati</taxon>
        <taxon>Pseudomonadota</taxon>
        <taxon>Betaproteobacteria</taxon>
        <taxon>Burkholderiales</taxon>
        <taxon>Alcaligenaceae</taxon>
        <taxon>Alcaligenes</taxon>
    </lineage>
</organism>
<dbReference type="STRING" id="511.UZ73_08385"/>
<evidence type="ECO:0000259" key="5">
    <source>
        <dbReference type="PROSITE" id="PS51384"/>
    </source>
</evidence>
<dbReference type="Proteomes" id="UP000245216">
    <property type="component" value="Unassembled WGS sequence"/>
</dbReference>
<evidence type="ECO:0000259" key="4">
    <source>
        <dbReference type="PROSITE" id="PS51085"/>
    </source>
</evidence>
<dbReference type="InterPro" id="IPR006058">
    <property type="entry name" value="2Fe2S_fd_BS"/>
</dbReference>
<dbReference type="CDD" id="cd00207">
    <property type="entry name" value="fer2"/>
    <property type="match status" value="1"/>
</dbReference>
<dbReference type="SUPFAM" id="SSF54292">
    <property type="entry name" value="2Fe-2S ferredoxin-like"/>
    <property type="match status" value="1"/>
</dbReference>
<dbReference type="EMBL" id="QEXO01000002">
    <property type="protein sequence ID" value="PWE14890.1"/>
    <property type="molecule type" value="Genomic_DNA"/>
</dbReference>
<dbReference type="GO" id="GO:0016491">
    <property type="term" value="F:oxidoreductase activity"/>
    <property type="evidence" value="ECO:0007669"/>
    <property type="project" value="InterPro"/>
</dbReference>
<dbReference type="AlphaFoldDB" id="A0A2U2BLK3"/>
<dbReference type="Gene3D" id="3.40.50.80">
    <property type="entry name" value="Nucleotide-binding domain of ferredoxin-NADP reductase (FNR) module"/>
    <property type="match status" value="1"/>
</dbReference>
<dbReference type="Gene3D" id="3.10.20.30">
    <property type="match status" value="1"/>
</dbReference>
<comment type="cofactor">
    <cofactor evidence="1">
        <name>FAD</name>
        <dbReference type="ChEBI" id="CHEBI:57692"/>
    </cofactor>
</comment>
<reference evidence="6 7" key="1">
    <citation type="submission" date="2018-05" db="EMBL/GenBank/DDBJ databases">
        <title>Genome Sequence of an Efficient Indole-Degrading Bacterium, Alcaligenes sp.YBY.</title>
        <authorList>
            <person name="Yang B."/>
        </authorList>
    </citation>
    <scope>NUCLEOTIDE SEQUENCE [LARGE SCALE GENOMIC DNA]</scope>
    <source>
        <strain evidence="6 7">YBY</strain>
    </source>
</reference>
<dbReference type="Pfam" id="PF00175">
    <property type="entry name" value="NAD_binding_1"/>
    <property type="match status" value="1"/>
</dbReference>
<dbReference type="SUPFAM" id="SSF52343">
    <property type="entry name" value="Ferredoxin reductase-like, C-terminal NADP-linked domain"/>
    <property type="match status" value="1"/>
</dbReference>
<dbReference type="PANTHER" id="PTHR47354:SF5">
    <property type="entry name" value="PROTEIN RFBI"/>
    <property type="match status" value="1"/>
</dbReference>
<dbReference type="InterPro" id="IPR039261">
    <property type="entry name" value="FNR_nucleotide-bd"/>
</dbReference>
<dbReference type="InterPro" id="IPR036010">
    <property type="entry name" value="2Fe-2S_ferredoxin-like_sf"/>
</dbReference>
<dbReference type="PRINTS" id="PR00410">
    <property type="entry name" value="PHEHYDRXLASE"/>
</dbReference>
<comment type="cofactor">
    <cofactor evidence="3">
        <name>[2Fe-2S] cluster</name>
        <dbReference type="ChEBI" id="CHEBI:190135"/>
    </cofactor>
</comment>
<feature type="domain" description="2Fe-2S ferredoxin-type" evidence="4">
    <location>
        <begin position="2"/>
        <end position="94"/>
    </location>
</feature>
<dbReference type="PRINTS" id="PR00371">
    <property type="entry name" value="FPNCR"/>
</dbReference>
<keyword evidence="2" id="KW-0411">Iron-sulfur</keyword>
<evidence type="ECO:0000313" key="6">
    <source>
        <dbReference type="EMBL" id="PWE14890.1"/>
    </source>
</evidence>
<evidence type="ECO:0000256" key="1">
    <source>
        <dbReference type="ARBA" id="ARBA00001974"/>
    </source>
</evidence>